<dbReference type="Pfam" id="PF13469">
    <property type="entry name" value="Sulfotransfer_3"/>
    <property type="match status" value="1"/>
</dbReference>
<dbReference type="InterPro" id="IPR026634">
    <property type="entry name" value="TPST-like"/>
</dbReference>
<organism evidence="2 3">
    <name type="scientific">Rhizomicrobium electricum</name>
    <dbReference type="NCBI Taxonomy" id="480070"/>
    <lineage>
        <taxon>Bacteria</taxon>
        <taxon>Pseudomonadati</taxon>
        <taxon>Pseudomonadota</taxon>
        <taxon>Alphaproteobacteria</taxon>
        <taxon>Micropepsales</taxon>
        <taxon>Micropepsaceae</taxon>
        <taxon>Rhizomicrobium</taxon>
    </lineage>
</organism>
<dbReference type="RefSeq" id="WP_166934225.1">
    <property type="nucleotide sequence ID" value="NZ_BAAADD010000005.1"/>
</dbReference>
<dbReference type="SUPFAM" id="SSF52540">
    <property type="entry name" value="P-loop containing nucleoside triphosphate hydrolases"/>
    <property type="match status" value="1"/>
</dbReference>
<keyword evidence="3" id="KW-1185">Reference proteome</keyword>
<accession>A0ABN1ERJ6</accession>
<evidence type="ECO:0000256" key="1">
    <source>
        <dbReference type="ARBA" id="ARBA00022679"/>
    </source>
</evidence>
<gene>
    <name evidence="2" type="ORF">GCM10008942_20690</name>
</gene>
<sequence length="480" mass="52477">MDNPAEQLASAQALYRQGRFEEAAAKLEQVIAAVPQAFEPRALLGELLLKLGRPSAAMAAWEEAIGRDPRLQAVCRDVDTFDNEDERNTVALENCRHILTHYPAYAPAYYGMACAYLNLGRAVEACRAAERALMIDATVPTYYHPLVHAGNAKQKAQAIAMLEKLAQHEDALDAQDRSTLHFLLAKAADRSRPAEAFAHLEMANAAKRSLIAYDEARELGQMQAAADAFTPELLATRRGSGCISSLPVFVVGMPRSGTSLVEQILASHPEVHGAGEITPLPDLVANGAAGADYPRGVAAATADALASLGEAYVRKVTAIAPAAHRIVDKFPYNFLHVGLIHLALPQAKIIHIRRDPLDTCFSCFQQSFAGDVGFAYDLGELGRYYKAYDALMAHWRSVLPAGAMLEIQYEDLVKDLPALARRMVEYCGLEWDARCLEFHKTERAVVTASFNQVRQPLYQSSVGRAEAYRPYLAALRDALA</sequence>
<protein>
    <submittedName>
        <fullName evidence="2">Tetratricopeptide repeat protein</fullName>
    </submittedName>
</protein>
<dbReference type="Proteomes" id="UP001499951">
    <property type="component" value="Unassembled WGS sequence"/>
</dbReference>
<dbReference type="PANTHER" id="PTHR12788">
    <property type="entry name" value="PROTEIN-TYROSINE SULFOTRANSFERASE 2"/>
    <property type="match status" value="1"/>
</dbReference>
<dbReference type="Gene3D" id="3.40.50.300">
    <property type="entry name" value="P-loop containing nucleotide triphosphate hydrolases"/>
    <property type="match status" value="1"/>
</dbReference>
<dbReference type="Pfam" id="PF13432">
    <property type="entry name" value="TPR_16"/>
    <property type="match status" value="1"/>
</dbReference>
<evidence type="ECO:0000313" key="2">
    <source>
        <dbReference type="EMBL" id="GAA0571839.1"/>
    </source>
</evidence>
<dbReference type="PANTHER" id="PTHR12788:SF10">
    <property type="entry name" value="PROTEIN-TYROSINE SULFOTRANSFERASE"/>
    <property type="match status" value="1"/>
</dbReference>
<proteinExistence type="predicted"/>
<dbReference type="InterPro" id="IPR019734">
    <property type="entry name" value="TPR_rpt"/>
</dbReference>
<dbReference type="SMART" id="SM00028">
    <property type="entry name" value="TPR"/>
    <property type="match status" value="3"/>
</dbReference>
<dbReference type="SUPFAM" id="SSF48452">
    <property type="entry name" value="TPR-like"/>
    <property type="match status" value="1"/>
</dbReference>
<reference evidence="2 3" key="1">
    <citation type="journal article" date="2019" name="Int. J. Syst. Evol. Microbiol.">
        <title>The Global Catalogue of Microorganisms (GCM) 10K type strain sequencing project: providing services to taxonomists for standard genome sequencing and annotation.</title>
        <authorList>
            <consortium name="The Broad Institute Genomics Platform"/>
            <consortium name="The Broad Institute Genome Sequencing Center for Infectious Disease"/>
            <person name="Wu L."/>
            <person name="Ma J."/>
        </authorList>
    </citation>
    <scope>NUCLEOTIDE SEQUENCE [LARGE SCALE GENOMIC DNA]</scope>
    <source>
        <strain evidence="2 3">JCM 15089</strain>
    </source>
</reference>
<keyword evidence="1" id="KW-0808">Transferase</keyword>
<evidence type="ECO:0000313" key="3">
    <source>
        <dbReference type="Proteomes" id="UP001499951"/>
    </source>
</evidence>
<dbReference type="InterPro" id="IPR027417">
    <property type="entry name" value="P-loop_NTPase"/>
</dbReference>
<dbReference type="Gene3D" id="1.25.40.10">
    <property type="entry name" value="Tetratricopeptide repeat domain"/>
    <property type="match status" value="2"/>
</dbReference>
<comment type="caution">
    <text evidence="2">The sequence shown here is derived from an EMBL/GenBank/DDBJ whole genome shotgun (WGS) entry which is preliminary data.</text>
</comment>
<dbReference type="InterPro" id="IPR011990">
    <property type="entry name" value="TPR-like_helical_dom_sf"/>
</dbReference>
<dbReference type="EMBL" id="BAAADD010000005">
    <property type="protein sequence ID" value="GAA0571839.1"/>
    <property type="molecule type" value="Genomic_DNA"/>
</dbReference>
<name>A0ABN1ERJ6_9PROT</name>